<proteinExistence type="predicted"/>
<gene>
    <name evidence="1" type="ORF">GJU40_07285</name>
</gene>
<evidence type="ECO:0000313" key="1">
    <source>
        <dbReference type="EMBL" id="MRX71973.1"/>
    </source>
</evidence>
<sequence length="269" mass="30840">MRDLVEKAGLLEKKIKSLSEQGEKEALIHITQEMSEILSTALSRFQSVTQKETDDNILSFIFRRLEAIKNDEAPIPLHPGGKAIIHIVPIHGVKDDLSLDVSILRDKSQQLPQLCQGGFNFRFNFDGFLTYNRTNHKSSYVQVFRNGCMEIVENGIFKSADKLIYISRFEEILIHVLPKYLKILKECKIWVPHFVYITLSGVKGYSLYHNTFLVAHEIEKDELRLPKVLLEESDDALEVSLKPAFDVLWNSVGIHGSLNYVEGTRIQRK</sequence>
<dbReference type="RefSeq" id="WP_154307115.1">
    <property type="nucleotide sequence ID" value="NZ_WKKI01000009.1"/>
</dbReference>
<comment type="caution">
    <text evidence="1">The sequence shown here is derived from an EMBL/GenBank/DDBJ whole genome shotgun (WGS) entry which is preliminary data.</text>
</comment>
<accession>A0A7X2IY60</accession>
<organism evidence="1 2">
    <name type="scientific">Metabacillus lacus</name>
    <dbReference type="NCBI Taxonomy" id="1983721"/>
    <lineage>
        <taxon>Bacteria</taxon>
        <taxon>Bacillati</taxon>
        <taxon>Bacillota</taxon>
        <taxon>Bacilli</taxon>
        <taxon>Bacillales</taxon>
        <taxon>Bacillaceae</taxon>
        <taxon>Metabacillus</taxon>
    </lineage>
</organism>
<dbReference type="OrthoDB" id="517998at2"/>
<dbReference type="AlphaFoldDB" id="A0A7X2IY60"/>
<keyword evidence="2" id="KW-1185">Reference proteome</keyword>
<name>A0A7X2IY60_9BACI</name>
<evidence type="ECO:0000313" key="2">
    <source>
        <dbReference type="Proteomes" id="UP000448867"/>
    </source>
</evidence>
<reference evidence="1 2" key="1">
    <citation type="submission" date="2019-11" db="EMBL/GenBank/DDBJ databases">
        <title>Bacillus lacus genome.</title>
        <authorList>
            <person name="Allen C.J."/>
            <person name="Newman J.D."/>
        </authorList>
    </citation>
    <scope>NUCLEOTIDE SEQUENCE [LARGE SCALE GENOMIC DNA]</scope>
    <source>
        <strain evidence="1 2">KCTC 33946</strain>
    </source>
</reference>
<dbReference type="Proteomes" id="UP000448867">
    <property type="component" value="Unassembled WGS sequence"/>
</dbReference>
<dbReference type="EMBL" id="WKKI01000009">
    <property type="protein sequence ID" value="MRX71973.1"/>
    <property type="molecule type" value="Genomic_DNA"/>
</dbReference>
<protein>
    <submittedName>
        <fullName evidence="1">Uncharacterized protein</fullName>
    </submittedName>
</protein>